<organism evidence="2 3">
    <name type="scientific">Solibacillus palustris</name>
    <dbReference type="NCBI Taxonomy" id="2908203"/>
    <lineage>
        <taxon>Bacteria</taxon>
        <taxon>Bacillati</taxon>
        <taxon>Bacillota</taxon>
        <taxon>Bacilli</taxon>
        <taxon>Bacillales</taxon>
        <taxon>Caryophanaceae</taxon>
        <taxon>Solibacillus</taxon>
    </lineage>
</organism>
<keyword evidence="1" id="KW-1133">Transmembrane helix</keyword>
<protein>
    <submittedName>
        <fullName evidence="2">YpmS family protein</fullName>
    </submittedName>
</protein>
<feature type="transmembrane region" description="Helical" evidence="1">
    <location>
        <begin position="6"/>
        <end position="26"/>
    </location>
</feature>
<evidence type="ECO:0000313" key="3">
    <source>
        <dbReference type="Proteomes" id="UP001316087"/>
    </source>
</evidence>
<name>A0ABS9UF89_9BACL</name>
<dbReference type="RefSeq" id="WP_241369669.1">
    <property type="nucleotide sequence ID" value="NZ_JAKZFC010000004.1"/>
</dbReference>
<proteinExistence type="predicted"/>
<dbReference type="Pfam" id="PF09911">
    <property type="entry name" value="DUF2140"/>
    <property type="match status" value="1"/>
</dbReference>
<reference evidence="2 3" key="1">
    <citation type="submission" date="2022-03" db="EMBL/GenBank/DDBJ databases">
        <authorList>
            <person name="Jo J.-H."/>
            <person name="Im W.-T."/>
        </authorList>
    </citation>
    <scope>NUCLEOTIDE SEQUENCE [LARGE SCALE GENOMIC DNA]</scope>
    <source>
        <strain evidence="2 3">MA9</strain>
    </source>
</reference>
<dbReference type="EMBL" id="JAKZFC010000004">
    <property type="protein sequence ID" value="MCH7322600.1"/>
    <property type="molecule type" value="Genomic_DNA"/>
</dbReference>
<accession>A0ABS9UF89</accession>
<evidence type="ECO:0000256" key="1">
    <source>
        <dbReference type="SAM" id="Phobius"/>
    </source>
</evidence>
<gene>
    <name evidence="2" type="ORF">LZ480_11925</name>
</gene>
<comment type="caution">
    <text evidence="2">The sequence shown here is derived from an EMBL/GenBank/DDBJ whole genome shotgun (WGS) entry which is preliminary data.</text>
</comment>
<keyword evidence="1" id="KW-0812">Transmembrane</keyword>
<evidence type="ECO:0000313" key="2">
    <source>
        <dbReference type="EMBL" id="MCH7322600.1"/>
    </source>
</evidence>
<dbReference type="InterPro" id="IPR018672">
    <property type="entry name" value="DUF2140"/>
</dbReference>
<dbReference type="Proteomes" id="UP001316087">
    <property type="component" value="Unassembled WGS sequence"/>
</dbReference>
<keyword evidence="3" id="KW-1185">Reference proteome</keyword>
<sequence>MNKWKVAFFVLAGAIIMVLVSIVYLATSDVEQSSLREPTALEGNILTVETTAKEFEAIAKQYLMEAMNNSPVPVELAIEEKIYLYSTLTVFNFELPIQMDFNPVVSDGNIILKQDAVHVGKINIQPKQVLKLMKDAVEFPSWITVQPNDEQIYVDLSRINIASGSRVRAQEIDLENDKIVLQVVIPNETK</sequence>
<keyword evidence="1" id="KW-0472">Membrane</keyword>